<dbReference type="GO" id="GO:0051225">
    <property type="term" value="P:spindle assembly"/>
    <property type="evidence" value="ECO:0007669"/>
    <property type="project" value="TreeGrafter"/>
</dbReference>
<dbReference type="GO" id="GO:0031122">
    <property type="term" value="P:cytoplasmic microtubule organization"/>
    <property type="evidence" value="ECO:0007669"/>
    <property type="project" value="TreeGrafter"/>
</dbReference>
<dbReference type="PANTHER" id="PTHR19302:SF13">
    <property type="entry name" value="GAMMA-TUBULIN COMPLEX COMPONENT 2"/>
    <property type="match status" value="1"/>
</dbReference>
<dbReference type="GO" id="GO:0007020">
    <property type="term" value="P:microtubule nucleation"/>
    <property type="evidence" value="ECO:0007669"/>
    <property type="project" value="InterPro"/>
</dbReference>
<dbReference type="GO" id="GO:0000278">
    <property type="term" value="P:mitotic cell cycle"/>
    <property type="evidence" value="ECO:0007669"/>
    <property type="project" value="TreeGrafter"/>
</dbReference>
<evidence type="ECO:0000259" key="5">
    <source>
        <dbReference type="Pfam" id="PF17681"/>
    </source>
</evidence>
<evidence type="ECO:0000256" key="4">
    <source>
        <dbReference type="RuleBase" id="RU363050"/>
    </source>
</evidence>
<proteinExistence type="inferred from homology"/>
<comment type="caution">
    <text evidence="6">The sequence shown here is derived from an EMBL/GenBank/DDBJ whole genome shotgun (WGS) entry which is preliminary data.</text>
</comment>
<organism evidence="6 7">
    <name type="scientific">Portunus trituberculatus</name>
    <name type="common">Swimming crab</name>
    <name type="synonym">Neptunus trituberculatus</name>
    <dbReference type="NCBI Taxonomy" id="210409"/>
    <lineage>
        <taxon>Eukaryota</taxon>
        <taxon>Metazoa</taxon>
        <taxon>Ecdysozoa</taxon>
        <taxon>Arthropoda</taxon>
        <taxon>Crustacea</taxon>
        <taxon>Multicrustacea</taxon>
        <taxon>Malacostraca</taxon>
        <taxon>Eumalacostraca</taxon>
        <taxon>Eucarida</taxon>
        <taxon>Decapoda</taxon>
        <taxon>Pleocyemata</taxon>
        <taxon>Brachyura</taxon>
        <taxon>Eubrachyura</taxon>
        <taxon>Portunoidea</taxon>
        <taxon>Portunidae</taxon>
        <taxon>Portuninae</taxon>
        <taxon>Portunus</taxon>
    </lineage>
</organism>
<comment type="similarity">
    <text evidence="4">Belongs to the TUBGCP family.</text>
</comment>
<dbReference type="GO" id="GO:0043015">
    <property type="term" value="F:gamma-tubulin binding"/>
    <property type="evidence" value="ECO:0007669"/>
    <property type="project" value="InterPro"/>
</dbReference>
<dbReference type="GO" id="GO:0000930">
    <property type="term" value="C:gamma-tubulin complex"/>
    <property type="evidence" value="ECO:0007669"/>
    <property type="project" value="TreeGrafter"/>
</dbReference>
<protein>
    <recommendedName>
        <fullName evidence="4">Gamma-tubulin complex component</fullName>
    </recommendedName>
</protein>
<accession>A0A5B7IYT7</accession>
<name>A0A5B7IYT7_PORTR</name>
<dbReference type="GO" id="GO:0005874">
    <property type="term" value="C:microtubule"/>
    <property type="evidence" value="ECO:0007669"/>
    <property type="project" value="UniProtKB-KW"/>
</dbReference>
<keyword evidence="7" id="KW-1185">Reference proteome</keyword>
<dbReference type="Pfam" id="PF17681">
    <property type="entry name" value="GCP_N_terminal"/>
    <property type="match status" value="1"/>
</dbReference>
<comment type="subcellular location">
    <subcellularLocation>
        <location evidence="4">Cytoplasm</location>
        <location evidence="4">Cytoskeleton</location>
        <location evidence="4">Microtubule organizing center</location>
    </subcellularLocation>
</comment>
<dbReference type="Proteomes" id="UP000324222">
    <property type="component" value="Unassembled WGS sequence"/>
</dbReference>
<dbReference type="EMBL" id="VSRR010069647">
    <property type="protein sequence ID" value="MPC85808.1"/>
    <property type="molecule type" value="Genomic_DNA"/>
</dbReference>
<keyword evidence="1 4" id="KW-0963">Cytoplasm</keyword>
<keyword evidence="3 4" id="KW-0206">Cytoskeleton</keyword>
<evidence type="ECO:0000256" key="2">
    <source>
        <dbReference type="ARBA" id="ARBA00022701"/>
    </source>
</evidence>
<keyword evidence="2 4" id="KW-0493">Microtubule</keyword>
<dbReference type="GO" id="GO:0051011">
    <property type="term" value="F:microtubule minus-end binding"/>
    <property type="evidence" value="ECO:0007669"/>
    <property type="project" value="TreeGrafter"/>
</dbReference>
<sequence length="93" mass="10121">MAVMDMLASVTKVISKSDAHGGAVLSLLHDRTTNLTGCGQLQEVMLFLTQSAAVPYMDMLTKWLKRGIINDPYHEVMLLVTGVCVCVCVCVFS</sequence>
<evidence type="ECO:0000313" key="7">
    <source>
        <dbReference type="Proteomes" id="UP000324222"/>
    </source>
</evidence>
<dbReference type="InterPro" id="IPR007259">
    <property type="entry name" value="GCP"/>
</dbReference>
<dbReference type="GO" id="GO:0051321">
    <property type="term" value="P:meiotic cell cycle"/>
    <property type="evidence" value="ECO:0007669"/>
    <property type="project" value="TreeGrafter"/>
</dbReference>
<dbReference type="AlphaFoldDB" id="A0A5B7IYT7"/>
<dbReference type="OrthoDB" id="2192946at2759"/>
<dbReference type="InterPro" id="IPR041470">
    <property type="entry name" value="GCP_N"/>
</dbReference>
<evidence type="ECO:0000256" key="1">
    <source>
        <dbReference type="ARBA" id="ARBA00022490"/>
    </source>
</evidence>
<gene>
    <name evidence="6" type="primary">Tubgcp2_1</name>
    <name evidence="6" type="ORF">E2C01_080604</name>
</gene>
<dbReference type="GO" id="GO:0000922">
    <property type="term" value="C:spindle pole"/>
    <property type="evidence" value="ECO:0007669"/>
    <property type="project" value="InterPro"/>
</dbReference>
<evidence type="ECO:0000313" key="6">
    <source>
        <dbReference type="EMBL" id="MPC85808.1"/>
    </source>
</evidence>
<feature type="domain" description="Gamma tubulin complex component protein N-terminal" evidence="5">
    <location>
        <begin position="3"/>
        <end position="77"/>
    </location>
</feature>
<dbReference type="PANTHER" id="PTHR19302">
    <property type="entry name" value="GAMMA TUBULIN COMPLEX PROTEIN"/>
    <property type="match status" value="1"/>
</dbReference>
<evidence type="ECO:0000256" key="3">
    <source>
        <dbReference type="ARBA" id="ARBA00023212"/>
    </source>
</evidence>
<reference evidence="6 7" key="1">
    <citation type="submission" date="2019-05" db="EMBL/GenBank/DDBJ databases">
        <title>Another draft genome of Portunus trituberculatus and its Hox gene families provides insights of decapod evolution.</title>
        <authorList>
            <person name="Jeong J.-H."/>
            <person name="Song I."/>
            <person name="Kim S."/>
            <person name="Choi T."/>
            <person name="Kim D."/>
            <person name="Ryu S."/>
            <person name="Kim W."/>
        </authorList>
    </citation>
    <scope>NUCLEOTIDE SEQUENCE [LARGE SCALE GENOMIC DNA]</scope>
    <source>
        <tissue evidence="6">Muscle</tissue>
    </source>
</reference>